<keyword evidence="2" id="KW-1185">Reference proteome</keyword>
<dbReference type="InterPro" id="IPR003477">
    <property type="entry name" value="PemK-like"/>
</dbReference>
<reference evidence="1 2" key="1">
    <citation type="submission" date="2019-08" db="EMBL/GenBank/DDBJ databases">
        <authorList>
            <person name="Grouzdev D."/>
            <person name="Tikhonova E."/>
            <person name="Kravchenko I."/>
        </authorList>
    </citation>
    <scope>NUCLEOTIDE SEQUENCE [LARGE SCALE GENOMIC DNA]</scope>
    <source>
        <strain evidence="1 2">59b</strain>
    </source>
</reference>
<evidence type="ECO:0000313" key="1">
    <source>
        <dbReference type="EMBL" id="KAA0593439.1"/>
    </source>
</evidence>
<dbReference type="Gene3D" id="2.30.30.110">
    <property type="match status" value="1"/>
</dbReference>
<dbReference type="Pfam" id="PF02452">
    <property type="entry name" value="PemK_toxin"/>
    <property type="match status" value="1"/>
</dbReference>
<dbReference type="EMBL" id="VTTN01000011">
    <property type="protein sequence ID" value="KAA0593439.1"/>
    <property type="molecule type" value="Genomic_DNA"/>
</dbReference>
<name>A0A5A9GJM7_AZOLI</name>
<comment type="caution">
    <text evidence="1">The sequence shown here is derived from an EMBL/GenBank/DDBJ whole genome shotgun (WGS) entry which is preliminary data.</text>
</comment>
<sequence>MPAFETWNVVKVPFPYANRPVRQRRPALVIAADDLQASHSLIWVLMITSAENRSWPSDVPVSDLVVAGLPAPSVVRTAKVAVIDARDAEMLGTLADSDRQTVSRQVGHHLEEMLKVGRNA</sequence>
<evidence type="ECO:0000313" key="2">
    <source>
        <dbReference type="Proteomes" id="UP000324927"/>
    </source>
</evidence>
<dbReference type="OrthoDB" id="9813449at2"/>
<gene>
    <name evidence="1" type="ORF">FZ942_23615</name>
</gene>
<dbReference type="InterPro" id="IPR011067">
    <property type="entry name" value="Plasmid_toxin/cell-grow_inhib"/>
</dbReference>
<organism evidence="1 2">
    <name type="scientific">Azospirillum lipoferum</name>
    <dbReference type="NCBI Taxonomy" id="193"/>
    <lineage>
        <taxon>Bacteria</taxon>
        <taxon>Pseudomonadati</taxon>
        <taxon>Pseudomonadota</taxon>
        <taxon>Alphaproteobacteria</taxon>
        <taxon>Rhodospirillales</taxon>
        <taxon>Azospirillaceae</taxon>
        <taxon>Azospirillum</taxon>
    </lineage>
</organism>
<accession>A0A5A9GJM7</accession>
<dbReference type="SUPFAM" id="SSF50118">
    <property type="entry name" value="Cell growth inhibitor/plasmid maintenance toxic component"/>
    <property type="match status" value="1"/>
</dbReference>
<dbReference type="AlphaFoldDB" id="A0A5A9GJM7"/>
<proteinExistence type="predicted"/>
<dbReference type="GO" id="GO:0003677">
    <property type="term" value="F:DNA binding"/>
    <property type="evidence" value="ECO:0007669"/>
    <property type="project" value="InterPro"/>
</dbReference>
<protein>
    <submittedName>
        <fullName evidence="1">Type II toxin-antitoxin system PemK/MazF family toxin</fullName>
    </submittedName>
</protein>
<dbReference type="Proteomes" id="UP000324927">
    <property type="component" value="Unassembled WGS sequence"/>
</dbReference>